<dbReference type="InterPro" id="IPR001129">
    <property type="entry name" value="Membr-assoc_MAPEG"/>
</dbReference>
<dbReference type="EMBL" id="CP002102">
    <property type="protein sequence ID" value="ADL01172.1"/>
    <property type="molecule type" value="Genomic_DNA"/>
</dbReference>
<gene>
    <name evidence="6" type="ordered locus">Bresu_1861</name>
</gene>
<evidence type="ECO:0000256" key="1">
    <source>
        <dbReference type="ARBA" id="ARBA00004370"/>
    </source>
</evidence>
<keyword evidence="2 5" id="KW-0812">Transmembrane</keyword>
<accession>D9QHK6</accession>
<comment type="subcellular location">
    <subcellularLocation>
        <location evidence="1">Membrane</location>
    </subcellularLocation>
</comment>
<reference evidence="7" key="1">
    <citation type="journal article" date="2011" name="J. Bacteriol.">
        <title>Genome sequences of eight morphologically diverse alphaproteobacteria.</title>
        <authorList>
            <consortium name="US DOE Joint Genome Institute"/>
            <person name="Brown P.J."/>
            <person name="Kysela D.T."/>
            <person name="Buechlein A."/>
            <person name="Hemmerich C."/>
            <person name="Brun Y.V."/>
        </authorList>
    </citation>
    <scope>NUCLEOTIDE SEQUENCE [LARGE SCALE GENOMIC DNA]</scope>
    <source>
        <strain evidence="7">ATCC 15264 / DSM 4735 / LMG 14903 / NBRC 16000 / CB 81</strain>
    </source>
</reference>
<dbReference type="eggNOG" id="COG3788">
    <property type="taxonomic scope" value="Bacteria"/>
</dbReference>
<evidence type="ECO:0000256" key="3">
    <source>
        <dbReference type="ARBA" id="ARBA00022989"/>
    </source>
</evidence>
<dbReference type="PANTHER" id="PTHR35814:SF1">
    <property type="entry name" value="GLUTATHIONE S-TRANSFERASE-RELATED"/>
    <property type="match status" value="1"/>
</dbReference>
<dbReference type="AlphaFoldDB" id="D9QHK6"/>
<dbReference type="Proteomes" id="UP000002696">
    <property type="component" value="Chromosome"/>
</dbReference>
<keyword evidence="7" id="KW-1185">Reference proteome</keyword>
<dbReference type="FunCoup" id="D9QHK6">
    <property type="interactions" value="13"/>
</dbReference>
<dbReference type="Pfam" id="PF01124">
    <property type="entry name" value="MAPEG"/>
    <property type="match status" value="1"/>
</dbReference>
<organism evidence="6 7">
    <name type="scientific">Brevundimonas subvibrioides (strain ATCC 15264 / DSM 4735 / LMG 14903 / NBRC 16000 / CB 81)</name>
    <name type="common">Caulobacter subvibrioides</name>
    <dbReference type="NCBI Taxonomy" id="633149"/>
    <lineage>
        <taxon>Bacteria</taxon>
        <taxon>Pseudomonadati</taxon>
        <taxon>Pseudomonadota</taxon>
        <taxon>Alphaproteobacteria</taxon>
        <taxon>Caulobacterales</taxon>
        <taxon>Caulobacteraceae</taxon>
        <taxon>Brevundimonas</taxon>
    </lineage>
</organism>
<keyword evidence="3 5" id="KW-1133">Transmembrane helix</keyword>
<dbReference type="STRING" id="633149.Bresu_1861"/>
<evidence type="ECO:0000256" key="2">
    <source>
        <dbReference type="ARBA" id="ARBA00022692"/>
    </source>
</evidence>
<feature type="transmembrane region" description="Helical" evidence="5">
    <location>
        <begin position="12"/>
        <end position="33"/>
    </location>
</feature>
<keyword evidence="4 5" id="KW-0472">Membrane</keyword>
<dbReference type="HOGENOM" id="CLU_134926_1_0_5"/>
<feature type="transmembrane region" description="Helical" evidence="5">
    <location>
        <begin position="114"/>
        <end position="135"/>
    </location>
</feature>
<feature type="transmembrane region" description="Helical" evidence="5">
    <location>
        <begin position="63"/>
        <end position="93"/>
    </location>
</feature>
<name>D9QHK6_BRESC</name>
<dbReference type="PANTHER" id="PTHR35814">
    <property type="match status" value="1"/>
</dbReference>
<dbReference type="GO" id="GO:0016020">
    <property type="term" value="C:membrane"/>
    <property type="evidence" value="ECO:0007669"/>
    <property type="project" value="UniProtKB-SubCell"/>
</dbReference>
<dbReference type="InParanoid" id="D9QHK6"/>
<proteinExistence type="predicted"/>
<protein>
    <submittedName>
        <fullName evidence="6">Membrane-associated protein in eicosanoid and glutathione metabolism (MAPEG)</fullName>
    </submittedName>
</protein>
<dbReference type="RefSeq" id="WP_013269273.1">
    <property type="nucleotide sequence ID" value="NC_014375.1"/>
</dbReference>
<evidence type="ECO:0000256" key="4">
    <source>
        <dbReference type="ARBA" id="ARBA00023136"/>
    </source>
</evidence>
<dbReference type="InterPro" id="IPR023352">
    <property type="entry name" value="MAPEG-like_dom_sf"/>
</dbReference>
<sequence length="140" mass="14398">MAILTDMTPAQATALWSGLMILLMVVLSVRVVLARRGNRVVLGDGGNAQVTLSSRVFGNAAEYIPVGIAALVALTLLGLPAYAIHAVGGTLLLGRLLHAVGLSDRKPTAGRVGGMMLTYLALFVAAGMLVIHAFVGSPHG</sequence>
<evidence type="ECO:0000313" key="7">
    <source>
        <dbReference type="Proteomes" id="UP000002696"/>
    </source>
</evidence>
<evidence type="ECO:0000313" key="6">
    <source>
        <dbReference type="EMBL" id="ADL01172.1"/>
    </source>
</evidence>
<dbReference type="SUPFAM" id="SSF161084">
    <property type="entry name" value="MAPEG domain-like"/>
    <property type="match status" value="1"/>
</dbReference>
<dbReference type="Gene3D" id="1.20.120.550">
    <property type="entry name" value="Membrane associated eicosanoid/glutathione metabolism-like domain"/>
    <property type="match status" value="1"/>
</dbReference>
<evidence type="ECO:0000256" key="5">
    <source>
        <dbReference type="SAM" id="Phobius"/>
    </source>
</evidence>
<dbReference type="KEGG" id="bsb:Bresu_1861"/>
<dbReference type="BioCyc" id="BSUB633149:G1GM8-1853-MONOMER"/>